<dbReference type="PROSITE" id="PS50835">
    <property type="entry name" value="IG_LIKE"/>
    <property type="match status" value="1"/>
</dbReference>
<dbReference type="GO" id="GO:0009897">
    <property type="term" value="C:external side of plasma membrane"/>
    <property type="evidence" value="ECO:0007669"/>
    <property type="project" value="TreeGrafter"/>
</dbReference>
<feature type="domain" description="Ig-like" evidence="3">
    <location>
        <begin position="55"/>
        <end position="177"/>
    </location>
</feature>
<dbReference type="SUPFAM" id="SSF48726">
    <property type="entry name" value="Immunoglobulin"/>
    <property type="match status" value="2"/>
</dbReference>
<evidence type="ECO:0000259" key="3">
    <source>
        <dbReference type="PROSITE" id="PS50835"/>
    </source>
</evidence>
<dbReference type="InterPro" id="IPR007110">
    <property type="entry name" value="Ig-like_dom"/>
</dbReference>
<evidence type="ECO:0000313" key="4">
    <source>
        <dbReference type="EMBL" id="KAK3505788.1"/>
    </source>
</evidence>
<protein>
    <recommendedName>
        <fullName evidence="3">Ig-like domain-containing protein</fullName>
    </recommendedName>
</protein>
<evidence type="ECO:0000256" key="1">
    <source>
        <dbReference type="ARBA" id="ARBA00022729"/>
    </source>
</evidence>
<dbReference type="GO" id="GO:0006955">
    <property type="term" value="P:immune response"/>
    <property type="evidence" value="ECO:0007669"/>
    <property type="project" value="TreeGrafter"/>
</dbReference>
<gene>
    <name evidence="4" type="ORF">QTP70_004019</name>
</gene>
<evidence type="ECO:0000313" key="5">
    <source>
        <dbReference type="Proteomes" id="UP001274896"/>
    </source>
</evidence>
<dbReference type="Gene3D" id="2.60.40.10">
    <property type="entry name" value="Immunoglobulins"/>
    <property type="match status" value="2"/>
</dbReference>
<reference evidence="4" key="1">
    <citation type="submission" date="2023-06" db="EMBL/GenBank/DDBJ databases">
        <title>Male Hemibagrus guttatus genome.</title>
        <authorList>
            <person name="Bian C."/>
        </authorList>
    </citation>
    <scope>NUCLEOTIDE SEQUENCE</scope>
    <source>
        <strain evidence="4">Male_cb2023</strain>
        <tissue evidence="4">Muscle</tissue>
    </source>
</reference>
<comment type="caution">
    <text evidence="4">The sequence shown here is derived from an EMBL/GenBank/DDBJ whole genome shotgun (WGS) entry which is preliminary data.</text>
</comment>
<proteinExistence type="predicted"/>
<dbReference type="EMBL" id="JAUCMX010000534">
    <property type="protein sequence ID" value="KAK3505788.1"/>
    <property type="molecule type" value="Genomic_DNA"/>
</dbReference>
<keyword evidence="2" id="KW-1015">Disulfide bond</keyword>
<dbReference type="GO" id="GO:0007166">
    <property type="term" value="P:cell surface receptor signaling pathway"/>
    <property type="evidence" value="ECO:0007669"/>
    <property type="project" value="TreeGrafter"/>
</dbReference>
<dbReference type="InterPro" id="IPR036179">
    <property type="entry name" value="Ig-like_dom_sf"/>
</dbReference>
<dbReference type="Proteomes" id="UP001274896">
    <property type="component" value="Unassembled WGS sequence"/>
</dbReference>
<sequence length="203" mass="22148">MITNSNQEHKTQEFSLRSVRNEHSGSYTCRGWRSVDSQSSEISDAVALTVSNVAETVVSVSPSSWLTEGDSVALSCEIKHSSTGWTFSWYTDASYRDSRGFIRISLQWVDSPSPRDESCHREVVCKLGDGVAVVGGGALVCEGGVEQAAQYTALWEASADAENRRCMMTHSNSLAVTGQEAIAPHAGGVWKSHVPQFVNQFER</sequence>
<keyword evidence="5" id="KW-1185">Reference proteome</keyword>
<dbReference type="InterPro" id="IPR013783">
    <property type="entry name" value="Ig-like_fold"/>
</dbReference>
<evidence type="ECO:0000256" key="2">
    <source>
        <dbReference type="ARBA" id="ARBA00023157"/>
    </source>
</evidence>
<name>A0AAE0UHK7_9TELE</name>
<dbReference type="InterPro" id="IPR050488">
    <property type="entry name" value="Ig_Fc_receptor"/>
</dbReference>
<organism evidence="4 5">
    <name type="scientific">Hemibagrus guttatus</name>
    <dbReference type="NCBI Taxonomy" id="175788"/>
    <lineage>
        <taxon>Eukaryota</taxon>
        <taxon>Metazoa</taxon>
        <taxon>Chordata</taxon>
        <taxon>Craniata</taxon>
        <taxon>Vertebrata</taxon>
        <taxon>Euteleostomi</taxon>
        <taxon>Actinopterygii</taxon>
        <taxon>Neopterygii</taxon>
        <taxon>Teleostei</taxon>
        <taxon>Ostariophysi</taxon>
        <taxon>Siluriformes</taxon>
        <taxon>Bagridae</taxon>
        <taxon>Hemibagrus</taxon>
    </lineage>
</organism>
<accession>A0AAE0UHK7</accession>
<dbReference type="GO" id="GO:0004888">
    <property type="term" value="F:transmembrane signaling receptor activity"/>
    <property type="evidence" value="ECO:0007669"/>
    <property type="project" value="TreeGrafter"/>
</dbReference>
<dbReference type="PANTHER" id="PTHR11481:SF60">
    <property type="entry name" value="IG-LIKE DOMAIN-CONTAINING PROTEIN"/>
    <property type="match status" value="1"/>
</dbReference>
<keyword evidence="1" id="KW-0732">Signal</keyword>
<dbReference type="PANTHER" id="PTHR11481">
    <property type="entry name" value="IMMUNOGLOBULIN FC RECEPTOR"/>
    <property type="match status" value="1"/>
</dbReference>
<dbReference type="AlphaFoldDB" id="A0AAE0UHK7"/>